<keyword evidence="2" id="KW-0238">DNA-binding</keyword>
<evidence type="ECO:0000313" key="5">
    <source>
        <dbReference type="EMBL" id="RIE09792.1"/>
    </source>
</evidence>
<dbReference type="PROSITE" id="PS50949">
    <property type="entry name" value="HTH_GNTR"/>
    <property type="match status" value="1"/>
</dbReference>
<evidence type="ECO:0000313" key="7">
    <source>
        <dbReference type="Proteomes" id="UP000266260"/>
    </source>
</evidence>
<reference evidence="7 8" key="1">
    <citation type="submission" date="2018-09" db="EMBL/GenBank/DDBJ databases">
        <title>Discovery and Ecogenomic Context for Candidatus Cryosericales, a Global Caldiserica Order Active in Thawing Permafrost.</title>
        <authorList>
            <person name="Martinez M.A."/>
            <person name="Woodcroft B.J."/>
            <person name="Ignacio Espinoza J.C."/>
            <person name="Zayed A."/>
            <person name="Singleton C.M."/>
            <person name="Boyd J."/>
            <person name="Li Y.-F."/>
            <person name="Purvine S."/>
            <person name="Maughan H."/>
            <person name="Hodgkins S.B."/>
            <person name="Anderson D."/>
            <person name="Sederholm M."/>
            <person name="Temperton B."/>
            <person name="Saleska S.R."/>
            <person name="Tyson G.W."/>
            <person name="Rich V.I."/>
        </authorList>
    </citation>
    <scope>NUCLEOTIDE SEQUENCE [LARGE SCALE GENOMIC DNA]</scope>
    <source>
        <strain evidence="6 8">SMC5</strain>
        <strain evidence="5 7">SMC6</strain>
    </source>
</reference>
<dbReference type="EMBL" id="QXIU01000053">
    <property type="protein sequence ID" value="RIE14267.1"/>
    <property type="molecule type" value="Genomic_DNA"/>
</dbReference>
<dbReference type="PANTHER" id="PTHR38445:SF7">
    <property type="entry name" value="GNTR-FAMILY TRANSCRIPTIONAL REGULATOR"/>
    <property type="match status" value="1"/>
</dbReference>
<proteinExistence type="predicted"/>
<dbReference type="CDD" id="cd07377">
    <property type="entry name" value="WHTH_GntR"/>
    <property type="match status" value="1"/>
</dbReference>
<dbReference type="InterPro" id="IPR000524">
    <property type="entry name" value="Tscrpt_reg_HTH_GntR"/>
</dbReference>
<dbReference type="GO" id="GO:0003700">
    <property type="term" value="F:DNA-binding transcription factor activity"/>
    <property type="evidence" value="ECO:0007669"/>
    <property type="project" value="InterPro"/>
</dbReference>
<comment type="caution">
    <text evidence="5">The sequence shown here is derived from an EMBL/GenBank/DDBJ whole genome shotgun (WGS) entry which is preliminary data.</text>
</comment>
<evidence type="ECO:0000259" key="4">
    <source>
        <dbReference type="PROSITE" id="PS50949"/>
    </source>
</evidence>
<dbReference type="SMART" id="SM00345">
    <property type="entry name" value="HTH_GNTR"/>
    <property type="match status" value="1"/>
</dbReference>
<name>A0A398D3P8_9BACT</name>
<accession>A0A398DQ94</accession>
<dbReference type="Gene3D" id="1.10.10.10">
    <property type="entry name" value="Winged helix-like DNA-binding domain superfamily/Winged helix DNA-binding domain"/>
    <property type="match status" value="1"/>
</dbReference>
<keyword evidence="1" id="KW-0805">Transcription regulation</keyword>
<dbReference type="GO" id="GO:0003677">
    <property type="term" value="F:DNA binding"/>
    <property type="evidence" value="ECO:0007669"/>
    <property type="project" value="UniProtKB-KW"/>
</dbReference>
<accession>A0A398D3P8</accession>
<keyword evidence="7" id="KW-1185">Reference proteome</keyword>
<dbReference type="EMBL" id="QXIT01000040">
    <property type="protein sequence ID" value="RIE09792.1"/>
    <property type="molecule type" value="Genomic_DNA"/>
</dbReference>
<protein>
    <submittedName>
        <fullName evidence="5">GntR family transcriptional regulator</fullName>
    </submittedName>
</protein>
<dbReference type="Proteomes" id="UP000266260">
    <property type="component" value="Unassembled WGS sequence"/>
</dbReference>
<evidence type="ECO:0000256" key="3">
    <source>
        <dbReference type="ARBA" id="ARBA00023163"/>
    </source>
</evidence>
<dbReference type="InterPro" id="IPR036388">
    <property type="entry name" value="WH-like_DNA-bd_sf"/>
</dbReference>
<sequence length="131" mass="14628">MMEFYVNPYDGVPVYLQIIQLVRNGVALGTLHPGDQLPTVRELAVKLAVNPNTVAKAYRDLEREGMVETVSGKGTFVREGRVGVETERLEHMVEMLVVEARNAGLTIDDLIERLEKRKRHSAKDHDQGGSS</sequence>
<organism evidence="5 7">
    <name type="scientific">Candidatus Cryosericum odellii</name>
    <dbReference type="NCBI Taxonomy" id="2290917"/>
    <lineage>
        <taxon>Bacteria</taxon>
        <taxon>Pseudomonadati</taxon>
        <taxon>Caldisericota/Cryosericota group</taxon>
        <taxon>Candidatus Cryosericota</taxon>
        <taxon>Candidatus Cryosericia</taxon>
        <taxon>Candidatus Cryosericales</taxon>
        <taxon>Candidatus Cryosericaceae</taxon>
        <taxon>Candidatus Cryosericum</taxon>
    </lineage>
</organism>
<evidence type="ECO:0000256" key="1">
    <source>
        <dbReference type="ARBA" id="ARBA00023015"/>
    </source>
</evidence>
<dbReference type="RefSeq" id="WP_119119390.1">
    <property type="nucleotide sequence ID" value="NZ_QXIT01000040.1"/>
</dbReference>
<evidence type="ECO:0000313" key="6">
    <source>
        <dbReference type="EMBL" id="RIE14267.1"/>
    </source>
</evidence>
<dbReference type="PANTHER" id="PTHR38445">
    <property type="entry name" value="HTH-TYPE TRANSCRIPTIONAL REPRESSOR YTRA"/>
    <property type="match status" value="1"/>
</dbReference>
<dbReference type="AlphaFoldDB" id="A0A398D3P8"/>
<feature type="domain" description="HTH gntR-type" evidence="4">
    <location>
        <begin position="12"/>
        <end position="80"/>
    </location>
</feature>
<dbReference type="Pfam" id="PF00392">
    <property type="entry name" value="GntR"/>
    <property type="match status" value="1"/>
</dbReference>
<evidence type="ECO:0000313" key="8">
    <source>
        <dbReference type="Proteomes" id="UP000266489"/>
    </source>
</evidence>
<dbReference type="SUPFAM" id="SSF46785">
    <property type="entry name" value="Winged helix' DNA-binding domain"/>
    <property type="match status" value="1"/>
</dbReference>
<evidence type="ECO:0000256" key="2">
    <source>
        <dbReference type="ARBA" id="ARBA00023125"/>
    </source>
</evidence>
<dbReference type="Proteomes" id="UP000266489">
    <property type="component" value="Unassembled WGS sequence"/>
</dbReference>
<dbReference type="OrthoDB" id="9801546at2"/>
<dbReference type="InterPro" id="IPR036390">
    <property type="entry name" value="WH_DNA-bd_sf"/>
</dbReference>
<gene>
    <name evidence="6" type="ORF">SMC5_02050</name>
    <name evidence="5" type="ORF">SMC6_02170</name>
</gene>
<keyword evidence="3" id="KW-0804">Transcription</keyword>